<dbReference type="EMBL" id="JAGGKS010000005">
    <property type="protein sequence ID" value="MBP1926139.1"/>
    <property type="molecule type" value="Genomic_DNA"/>
</dbReference>
<dbReference type="Gene3D" id="3.90.850.10">
    <property type="entry name" value="Fumarylacetoacetase-like, C-terminal domain"/>
    <property type="match status" value="1"/>
</dbReference>
<comment type="similarity">
    <text evidence="1">Belongs to the FAH family.</text>
</comment>
<dbReference type="RefSeq" id="WP_209511869.1">
    <property type="nucleotide sequence ID" value="NZ_JAGGKS010000005.1"/>
</dbReference>
<feature type="domain" description="Fumarylacetoacetase-like C-terminal" evidence="3">
    <location>
        <begin position="90"/>
        <end position="299"/>
    </location>
</feature>
<evidence type="ECO:0000313" key="5">
    <source>
        <dbReference type="Proteomes" id="UP001519342"/>
    </source>
</evidence>
<dbReference type="PANTHER" id="PTHR11820:SF7">
    <property type="entry name" value="ACYLPYRUVASE FAHD1, MITOCHONDRIAL"/>
    <property type="match status" value="1"/>
</dbReference>
<gene>
    <name evidence="4" type="ORF">J2Z76_002003</name>
</gene>
<dbReference type="SUPFAM" id="SSF56529">
    <property type="entry name" value="FAH"/>
    <property type="match status" value="1"/>
</dbReference>
<protein>
    <submittedName>
        <fullName evidence="4">2-keto-4-pentenoate hydratase/2-oxohepta-3-ene-1,7-dioic acid hydratase in catechol pathway</fullName>
    </submittedName>
</protein>
<evidence type="ECO:0000256" key="1">
    <source>
        <dbReference type="ARBA" id="ARBA00010211"/>
    </source>
</evidence>
<evidence type="ECO:0000313" key="4">
    <source>
        <dbReference type="EMBL" id="MBP1926139.1"/>
    </source>
</evidence>
<dbReference type="Proteomes" id="UP001519342">
    <property type="component" value="Unassembled WGS sequence"/>
</dbReference>
<evidence type="ECO:0000259" key="3">
    <source>
        <dbReference type="Pfam" id="PF01557"/>
    </source>
</evidence>
<dbReference type="PANTHER" id="PTHR11820">
    <property type="entry name" value="ACYLPYRUVASE"/>
    <property type="match status" value="1"/>
</dbReference>
<accession>A0ABS4GER3</accession>
<organism evidence="4 5">
    <name type="scientific">Sedimentibacter acidaminivorans</name>
    <dbReference type="NCBI Taxonomy" id="913099"/>
    <lineage>
        <taxon>Bacteria</taxon>
        <taxon>Bacillati</taxon>
        <taxon>Bacillota</taxon>
        <taxon>Tissierellia</taxon>
        <taxon>Sedimentibacter</taxon>
    </lineage>
</organism>
<keyword evidence="5" id="KW-1185">Reference proteome</keyword>
<dbReference type="InterPro" id="IPR036663">
    <property type="entry name" value="Fumarylacetoacetase_C_sf"/>
</dbReference>
<comment type="caution">
    <text evidence="4">The sequence shown here is derived from an EMBL/GenBank/DDBJ whole genome shotgun (WGS) entry which is preliminary data.</text>
</comment>
<name>A0ABS4GER3_9FIRM</name>
<evidence type="ECO:0000256" key="2">
    <source>
        <dbReference type="ARBA" id="ARBA00022723"/>
    </source>
</evidence>
<dbReference type="Pfam" id="PF01557">
    <property type="entry name" value="FAA_hydrolase"/>
    <property type="match status" value="1"/>
</dbReference>
<dbReference type="InterPro" id="IPR011234">
    <property type="entry name" value="Fumarylacetoacetase-like_C"/>
</dbReference>
<sequence length="301" mass="33697">MYLLTYIYQNSENIGFFINENNSVIPANIVFSKIHSLVPRDMIGLIEIISSLDVDEVNELKSSINSCVNESINICDIKILAPIPYPKRNIICLGKNYLDHIKEVNNLKNVSSDIPDNPIYFSKIAFPAIGQNDFIDPHSEIVKELDYEAELAIVIGKKCKNVPIENVEDYIFGYTIANDISARDIQTKHVQWHKGKSYDTFCPMGPYIVYKNSISFPPNLEIKSYVNGELRQNSNVNQLIFDIPTIISDLSSGITLFPGDIILTGTPAGVGAGFKPPRYLNSGDKIECYIENIGTLVNIIK</sequence>
<keyword evidence="2" id="KW-0479">Metal-binding</keyword>
<proteinExistence type="inferred from homology"/>
<reference evidence="4 5" key="1">
    <citation type="submission" date="2021-03" db="EMBL/GenBank/DDBJ databases">
        <title>Genomic Encyclopedia of Type Strains, Phase IV (KMG-IV): sequencing the most valuable type-strain genomes for metagenomic binning, comparative biology and taxonomic classification.</title>
        <authorList>
            <person name="Goeker M."/>
        </authorList>
    </citation>
    <scope>NUCLEOTIDE SEQUENCE [LARGE SCALE GENOMIC DNA]</scope>
    <source>
        <strain evidence="4 5">DSM 24004</strain>
    </source>
</reference>